<dbReference type="Proteomes" id="UP000237481">
    <property type="component" value="Unassembled WGS sequence"/>
</dbReference>
<keyword evidence="6" id="KW-1185">Reference proteome</keyword>
<dbReference type="SUPFAM" id="SSF49785">
    <property type="entry name" value="Galactose-binding domain-like"/>
    <property type="match status" value="1"/>
</dbReference>
<dbReference type="PANTHER" id="PTHR46115">
    <property type="entry name" value="THIOREDOXIN-LIKE PROTEIN 1"/>
    <property type="match status" value="1"/>
</dbReference>
<dbReference type="AlphaFoldDB" id="A0A2S4KMA4"/>
<dbReference type="Gene3D" id="2.60.120.470">
    <property type="entry name" value="PITH domain"/>
    <property type="match status" value="1"/>
</dbReference>
<dbReference type="InterPro" id="IPR008979">
    <property type="entry name" value="Galactose-bd-like_sf"/>
</dbReference>
<dbReference type="PROSITE" id="PS51532">
    <property type="entry name" value="PITH"/>
    <property type="match status" value="1"/>
</dbReference>
<sequence length="359" mass="38390">LRPSSATTPNAFDSPAPSISSLAALTSTPGRNSETMSKAPVVISSKEQFNNILKSSTIVVADFFADWCGPCKAIAPIYETLSASLSRPGAVTFVKINSDNNTDLAEEYSVSSLPTFLLFRDGKVTQKVQGANPSELREVVQKLASEVQSLGESSGGGGGGDGGGLWKGAEIPRGYSDITVQVETRGCELLNADEDAGPVKVLFDGSKPSALNKGKGKDSAKDWVQSGADDQLLLFIPFQSSIKLHTLQLTSLPEDGQDDVSRPEVIHLYTNRAQNLDFSEADDTEPTQAVTLTPTDWNADGTANISLRYVKFQKTTTLIVYVQKGSDGAETVRLDRLRLIGEAGAKREMGKLQKVGEDE</sequence>
<dbReference type="InterPro" id="IPR010400">
    <property type="entry name" value="PITH_dom"/>
</dbReference>
<reference evidence="5 6" key="1">
    <citation type="submission" date="2018-01" db="EMBL/GenBank/DDBJ databases">
        <title>Harnessing the power of phylogenomics to disentangle the directionality and signatures of interkingdom host jumping in the parasitic fungal genus Tolypocladium.</title>
        <authorList>
            <person name="Quandt C.A."/>
            <person name="Patterson W."/>
            <person name="Spatafora J.W."/>
        </authorList>
    </citation>
    <scope>NUCLEOTIDE SEQUENCE [LARGE SCALE GENOMIC DNA]</scope>
    <source>
        <strain evidence="5 6">NRBC 100945</strain>
    </source>
</reference>
<evidence type="ECO:0000259" key="4">
    <source>
        <dbReference type="PROSITE" id="PS51532"/>
    </source>
</evidence>
<evidence type="ECO:0000259" key="3">
    <source>
        <dbReference type="PROSITE" id="PS51352"/>
    </source>
</evidence>
<dbReference type="InterPro" id="IPR037047">
    <property type="entry name" value="PITH_dom_sf"/>
</dbReference>
<dbReference type="InterPro" id="IPR017937">
    <property type="entry name" value="Thioredoxin_CS"/>
</dbReference>
<dbReference type="CDD" id="cd02947">
    <property type="entry name" value="TRX_family"/>
    <property type="match status" value="1"/>
</dbReference>
<dbReference type="Pfam" id="PF06201">
    <property type="entry name" value="PITH"/>
    <property type="match status" value="1"/>
</dbReference>
<proteinExistence type="inferred from homology"/>
<dbReference type="NCBIfam" id="TIGR01068">
    <property type="entry name" value="thioredoxin"/>
    <property type="match status" value="1"/>
</dbReference>
<name>A0A2S4KMA4_9HYPO</name>
<dbReference type="Gene3D" id="3.40.30.10">
    <property type="entry name" value="Glutaredoxin"/>
    <property type="match status" value="1"/>
</dbReference>
<dbReference type="STRING" id="94208.A0A2S4KMA4"/>
<evidence type="ECO:0000313" key="5">
    <source>
        <dbReference type="EMBL" id="POR31320.1"/>
    </source>
</evidence>
<dbReference type="GO" id="GO:0015035">
    <property type="term" value="F:protein-disulfide reductase activity"/>
    <property type="evidence" value="ECO:0007669"/>
    <property type="project" value="InterPro"/>
</dbReference>
<dbReference type="InterPro" id="IPR005746">
    <property type="entry name" value="Thioredoxin"/>
</dbReference>
<protein>
    <submittedName>
        <fullName evidence="5">Thioredoxin-like protein 1</fullName>
    </submittedName>
</protein>
<comment type="caution">
    <text evidence="5">The sequence shown here is derived from an EMBL/GenBank/DDBJ whole genome shotgun (WGS) entry which is preliminary data.</text>
</comment>
<evidence type="ECO:0000256" key="2">
    <source>
        <dbReference type="ARBA" id="ARBA00023157"/>
    </source>
</evidence>
<feature type="non-terminal residue" evidence="5">
    <location>
        <position position="1"/>
    </location>
</feature>
<accession>A0A2S4KMA4</accession>
<dbReference type="InterPro" id="IPR013766">
    <property type="entry name" value="Thioredoxin_domain"/>
</dbReference>
<dbReference type="EMBL" id="PKSG01001062">
    <property type="protein sequence ID" value="POR31320.1"/>
    <property type="molecule type" value="Genomic_DNA"/>
</dbReference>
<evidence type="ECO:0000313" key="6">
    <source>
        <dbReference type="Proteomes" id="UP000237481"/>
    </source>
</evidence>
<dbReference type="InterPro" id="IPR036249">
    <property type="entry name" value="Thioredoxin-like_sf"/>
</dbReference>
<dbReference type="Pfam" id="PF00085">
    <property type="entry name" value="Thioredoxin"/>
    <property type="match status" value="1"/>
</dbReference>
<organism evidence="5 6">
    <name type="scientific">Tolypocladium paradoxum</name>
    <dbReference type="NCBI Taxonomy" id="94208"/>
    <lineage>
        <taxon>Eukaryota</taxon>
        <taxon>Fungi</taxon>
        <taxon>Dikarya</taxon>
        <taxon>Ascomycota</taxon>
        <taxon>Pezizomycotina</taxon>
        <taxon>Sordariomycetes</taxon>
        <taxon>Hypocreomycetidae</taxon>
        <taxon>Hypocreales</taxon>
        <taxon>Ophiocordycipitaceae</taxon>
        <taxon>Tolypocladium</taxon>
    </lineage>
</organism>
<evidence type="ECO:0000256" key="1">
    <source>
        <dbReference type="ARBA" id="ARBA00008987"/>
    </source>
</evidence>
<feature type="domain" description="PITH" evidence="4">
    <location>
        <begin position="167"/>
        <end position="359"/>
    </location>
</feature>
<dbReference type="PRINTS" id="PR00421">
    <property type="entry name" value="THIOREDOXIN"/>
</dbReference>
<dbReference type="PROSITE" id="PS51352">
    <property type="entry name" value="THIOREDOXIN_2"/>
    <property type="match status" value="1"/>
</dbReference>
<keyword evidence="2" id="KW-1015">Disulfide bond</keyword>
<comment type="similarity">
    <text evidence="1">Belongs to the thioredoxin family.</text>
</comment>
<dbReference type="GO" id="GO:0005737">
    <property type="term" value="C:cytoplasm"/>
    <property type="evidence" value="ECO:0007669"/>
    <property type="project" value="UniProtKB-ARBA"/>
</dbReference>
<gene>
    <name evidence="5" type="ORF">TPAR_08453</name>
</gene>
<dbReference type="PROSITE" id="PS00194">
    <property type="entry name" value="THIOREDOXIN_1"/>
    <property type="match status" value="1"/>
</dbReference>
<dbReference type="SUPFAM" id="SSF52833">
    <property type="entry name" value="Thioredoxin-like"/>
    <property type="match status" value="1"/>
</dbReference>
<feature type="domain" description="Thioredoxin" evidence="3">
    <location>
        <begin position="10"/>
        <end position="145"/>
    </location>
</feature>
<dbReference type="OrthoDB" id="2121326at2759"/>